<accession>A0ABT7LJV4</accession>
<dbReference type="GO" id="GO:0033958">
    <property type="term" value="F:DNA-deoxyinosine glycosylase activity"/>
    <property type="evidence" value="ECO:0007669"/>
    <property type="project" value="UniProtKB-EC"/>
</dbReference>
<name>A0ABT7LJV4_9BURK</name>
<dbReference type="InterPro" id="IPR005122">
    <property type="entry name" value="Uracil-DNA_glycosylase-like"/>
</dbReference>
<protein>
    <submittedName>
        <fullName evidence="2">DNA-deoxyinosine glycosylase</fullName>
        <ecNumber evidence="2">3.2.2.15</ecNumber>
    </submittedName>
</protein>
<gene>
    <name evidence="2" type="ORF">QRD43_14430</name>
</gene>
<sequence>MARRTQPATRRMTAAPIEAAGTPPVLQGLPALASPGARLLVLGSFPSVASLTAQQYYGHPRNQFWPLLSALWGQDLRALPYEARCAYACSRGLAVWDVYASCQREGSLDADIRAAAPNDLQALVNTLPQLRAIAHNGGESARSLRVTQALGLPVFRLPSSSPANASWSFERKLAAWREAFAFAGLLDEHEEEVGGPLRQP</sequence>
<dbReference type="SMART" id="SM00986">
    <property type="entry name" value="UDG"/>
    <property type="match status" value="1"/>
</dbReference>
<evidence type="ECO:0000313" key="2">
    <source>
        <dbReference type="EMBL" id="MDL5033108.1"/>
    </source>
</evidence>
<keyword evidence="3" id="KW-1185">Reference proteome</keyword>
<proteinExistence type="predicted"/>
<dbReference type="Proteomes" id="UP001238603">
    <property type="component" value="Unassembled WGS sequence"/>
</dbReference>
<organism evidence="2 3">
    <name type="scientific">Roseateles subflavus</name>
    <dbReference type="NCBI Taxonomy" id="3053353"/>
    <lineage>
        <taxon>Bacteria</taxon>
        <taxon>Pseudomonadati</taxon>
        <taxon>Pseudomonadota</taxon>
        <taxon>Betaproteobacteria</taxon>
        <taxon>Burkholderiales</taxon>
        <taxon>Sphaerotilaceae</taxon>
        <taxon>Roseateles</taxon>
    </lineage>
</organism>
<reference evidence="2 3" key="1">
    <citation type="submission" date="2023-06" db="EMBL/GenBank/DDBJ databases">
        <title>Pelomonas sp. APW6 16S ribosomal RNA gene genome sequencing and assembly.</title>
        <authorList>
            <person name="Woo H."/>
        </authorList>
    </citation>
    <scope>NUCLEOTIDE SEQUENCE [LARGE SCALE GENOMIC DNA]</scope>
    <source>
        <strain evidence="2 3">APW6</strain>
    </source>
</reference>
<dbReference type="CDD" id="cd10032">
    <property type="entry name" value="UDG-F6_HDG"/>
    <property type="match status" value="1"/>
</dbReference>
<evidence type="ECO:0000313" key="3">
    <source>
        <dbReference type="Proteomes" id="UP001238603"/>
    </source>
</evidence>
<feature type="domain" description="Uracil-DNA glycosylase-like" evidence="1">
    <location>
        <begin position="30"/>
        <end position="180"/>
    </location>
</feature>
<keyword evidence="2" id="KW-0326">Glycosidase</keyword>
<dbReference type="NCBIfam" id="TIGR04274">
    <property type="entry name" value="hypoxanDNAglyco"/>
    <property type="match status" value="1"/>
</dbReference>
<dbReference type="EMBL" id="JASVDS010000003">
    <property type="protein sequence ID" value="MDL5033108.1"/>
    <property type="molecule type" value="Genomic_DNA"/>
</dbReference>
<dbReference type="Gene3D" id="3.40.470.10">
    <property type="entry name" value="Uracil-DNA glycosylase-like domain"/>
    <property type="match status" value="1"/>
</dbReference>
<dbReference type="EC" id="3.2.2.15" evidence="2"/>
<dbReference type="SMART" id="SM00987">
    <property type="entry name" value="UreE_C"/>
    <property type="match status" value="1"/>
</dbReference>
<dbReference type="InterPro" id="IPR036895">
    <property type="entry name" value="Uracil-DNA_glycosylase-like_sf"/>
</dbReference>
<dbReference type="InterPro" id="IPR026353">
    <property type="entry name" value="Hypoxan-DNA_Glyclase"/>
</dbReference>
<comment type="caution">
    <text evidence="2">The sequence shown here is derived from an EMBL/GenBank/DDBJ whole genome shotgun (WGS) entry which is preliminary data.</text>
</comment>
<keyword evidence="2" id="KW-0378">Hydrolase</keyword>
<dbReference type="Pfam" id="PF03167">
    <property type="entry name" value="UDG"/>
    <property type="match status" value="1"/>
</dbReference>
<evidence type="ECO:0000259" key="1">
    <source>
        <dbReference type="SMART" id="SM00986"/>
    </source>
</evidence>
<dbReference type="SUPFAM" id="SSF52141">
    <property type="entry name" value="Uracil-DNA glycosylase-like"/>
    <property type="match status" value="1"/>
</dbReference>